<name>A0AAV4WYL7_9ARAC</name>
<dbReference type="EMBL" id="BPLQ01015253">
    <property type="protein sequence ID" value="GIY86864.1"/>
    <property type="molecule type" value="Genomic_DNA"/>
</dbReference>
<accession>A0AAV4WYL7</accession>
<evidence type="ECO:0000313" key="2">
    <source>
        <dbReference type="Proteomes" id="UP001054837"/>
    </source>
</evidence>
<dbReference type="Proteomes" id="UP001054837">
    <property type="component" value="Unassembled WGS sequence"/>
</dbReference>
<reference evidence="1 2" key="1">
    <citation type="submission" date="2021-06" db="EMBL/GenBank/DDBJ databases">
        <title>Caerostris darwini draft genome.</title>
        <authorList>
            <person name="Kono N."/>
            <person name="Arakawa K."/>
        </authorList>
    </citation>
    <scope>NUCLEOTIDE SEQUENCE [LARGE SCALE GENOMIC DNA]</scope>
</reference>
<protein>
    <submittedName>
        <fullName evidence="1">Uncharacterized protein</fullName>
    </submittedName>
</protein>
<sequence length="172" mass="19840">MERRFFLPIPISILFPWKEEKMMLVSLKGSMIQHPLRNQSIAPLSRLKNGKMVHRSSCSGGRVPVRDPLDGFQRVNKGLLFFFFFLDSSDWQWILRHSPPPRQGLFWDEFAHAGRLQVRAPGSGLQQSSSRGMFWDSRGWGMGWAVKECAAHLAGAASWKETKHPVFYNRRL</sequence>
<proteinExistence type="predicted"/>
<comment type="caution">
    <text evidence="1">The sequence shown here is derived from an EMBL/GenBank/DDBJ whole genome shotgun (WGS) entry which is preliminary data.</text>
</comment>
<dbReference type="AlphaFoldDB" id="A0AAV4WYL7"/>
<gene>
    <name evidence="1" type="ORF">CDAR_258241</name>
</gene>
<keyword evidence="2" id="KW-1185">Reference proteome</keyword>
<evidence type="ECO:0000313" key="1">
    <source>
        <dbReference type="EMBL" id="GIY86864.1"/>
    </source>
</evidence>
<organism evidence="1 2">
    <name type="scientific">Caerostris darwini</name>
    <dbReference type="NCBI Taxonomy" id="1538125"/>
    <lineage>
        <taxon>Eukaryota</taxon>
        <taxon>Metazoa</taxon>
        <taxon>Ecdysozoa</taxon>
        <taxon>Arthropoda</taxon>
        <taxon>Chelicerata</taxon>
        <taxon>Arachnida</taxon>
        <taxon>Araneae</taxon>
        <taxon>Araneomorphae</taxon>
        <taxon>Entelegynae</taxon>
        <taxon>Araneoidea</taxon>
        <taxon>Araneidae</taxon>
        <taxon>Caerostris</taxon>
    </lineage>
</organism>